<dbReference type="Proteomes" id="UP000663866">
    <property type="component" value="Unassembled WGS sequence"/>
</dbReference>
<evidence type="ECO:0000313" key="2">
    <source>
        <dbReference type="Proteomes" id="UP000663866"/>
    </source>
</evidence>
<dbReference type="PANTHER" id="PTHR22605:SF1">
    <property type="entry name" value="RZ-TYPE DOMAIN-CONTAINING PROTEIN"/>
    <property type="match status" value="1"/>
</dbReference>
<organism evidence="1 2">
    <name type="scientific">Rotaria magnacalcarata</name>
    <dbReference type="NCBI Taxonomy" id="392030"/>
    <lineage>
        <taxon>Eukaryota</taxon>
        <taxon>Metazoa</taxon>
        <taxon>Spiralia</taxon>
        <taxon>Gnathifera</taxon>
        <taxon>Rotifera</taxon>
        <taxon>Eurotatoria</taxon>
        <taxon>Bdelloidea</taxon>
        <taxon>Philodinida</taxon>
        <taxon>Philodinidae</taxon>
        <taxon>Rotaria</taxon>
    </lineage>
</organism>
<gene>
    <name evidence="1" type="ORF">OVN521_LOCUS46842</name>
</gene>
<sequence length="78" mass="9015">MNAYIKKVQAYTDEEKRLWIFFDEFNTTTNIGLLKEITCERTLLGEPLPDKMVFLGACNPRRQKTAQLIQNDNAHVGL</sequence>
<feature type="non-terminal residue" evidence="1">
    <location>
        <position position="78"/>
    </location>
</feature>
<proteinExistence type="predicted"/>
<dbReference type="PANTHER" id="PTHR22605">
    <property type="entry name" value="RZ-TYPE DOMAIN-CONTAINING PROTEIN"/>
    <property type="match status" value="1"/>
</dbReference>
<dbReference type="EMBL" id="CAJOBG010087134">
    <property type="protein sequence ID" value="CAF4652239.1"/>
    <property type="molecule type" value="Genomic_DNA"/>
</dbReference>
<dbReference type="GO" id="GO:0004842">
    <property type="term" value="F:ubiquitin-protein transferase activity"/>
    <property type="evidence" value="ECO:0007669"/>
    <property type="project" value="InterPro"/>
</dbReference>
<dbReference type="AlphaFoldDB" id="A0A821FMJ7"/>
<keyword evidence="2" id="KW-1185">Reference proteome</keyword>
<accession>A0A821FMJ7</accession>
<protein>
    <submittedName>
        <fullName evidence="1">Uncharacterized protein</fullName>
    </submittedName>
</protein>
<dbReference type="GO" id="GO:0016887">
    <property type="term" value="F:ATP hydrolysis activity"/>
    <property type="evidence" value="ECO:0007669"/>
    <property type="project" value="InterPro"/>
</dbReference>
<comment type="caution">
    <text evidence="1">The sequence shown here is derived from an EMBL/GenBank/DDBJ whole genome shotgun (WGS) entry which is preliminary data.</text>
</comment>
<name>A0A821FMJ7_9BILA</name>
<reference evidence="1" key="1">
    <citation type="submission" date="2021-02" db="EMBL/GenBank/DDBJ databases">
        <authorList>
            <person name="Nowell W R."/>
        </authorList>
    </citation>
    <scope>NUCLEOTIDE SEQUENCE</scope>
</reference>
<dbReference type="InterPro" id="IPR031248">
    <property type="entry name" value="RNF213"/>
</dbReference>
<evidence type="ECO:0000313" key="1">
    <source>
        <dbReference type="EMBL" id="CAF4652239.1"/>
    </source>
</evidence>